<feature type="domain" description="Coenzyme Q-binding protein COQ10 START" evidence="2">
    <location>
        <begin position="84"/>
        <end position="203"/>
    </location>
</feature>
<feature type="region of interest" description="Disordered" evidence="1">
    <location>
        <begin position="1"/>
        <end position="41"/>
    </location>
</feature>
<evidence type="ECO:0000256" key="1">
    <source>
        <dbReference type="SAM" id="MobiDB-lite"/>
    </source>
</evidence>
<organism evidence="4">
    <name type="scientific">Micromonas pusilla (strain CCMP1545)</name>
    <name type="common">Picoplanktonic green alga</name>
    <dbReference type="NCBI Taxonomy" id="564608"/>
    <lineage>
        <taxon>Eukaryota</taxon>
        <taxon>Viridiplantae</taxon>
        <taxon>Chlorophyta</taxon>
        <taxon>Mamiellophyceae</taxon>
        <taxon>Mamiellales</taxon>
        <taxon>Mamiellaceae</taxon>
        <taxon>Micromonas</taxon>
    </lineage>
</organism>
<sequence>MSASATRAPRVASGGDRRARAPRARAVAARAPAPLASPSGAPVRHRAIDRARVAFAVAPPPSRRRAERLAQTRAWVDNTAEVDVPVPIAVVWELWQDKTRIPRWMPWIHSIDVVDETRSRWNLRTNQFGQDFSFSWTATDFPPITREKIHWQSTEGLPNRGAVTFAGGVGGAATNVRIRISYEVPDVLAPFGGAVAPLVENILRADLARFSEFARKVGRAMARSGVGGDDDDA</sequence>
<evidence type="ECO:0000313" key="4">
    <source>
        <dbReference type="Proteomes" id="UP000001876"/>
    </source>
</evidence>
<dbReference type="SUPFAM" id="SSF55961">
    <property type="entry name" value="Bet v1-like"/>
    <property type="match status" value="1"/>
</dbReference>
<dbReference type="eggNOG" id="ENOG502QSDH">
    <property type="taxonomic scope" value="Eukaryota"/>
</dbReference>
<dbReference type="EMBL" id="GG663735">
    <property type="protein sequence ID" value="EEH60873.1"/>
    <property type="molecule type" value="Genomic_DNA"/>
</dbReference>
<dbReference type="KEGG" id="mpp:MICPUCDRAFT_50465"/>
<gene>
    <name evidence="3" type="ORF">MICPUCDRAFT_50465</name>
</gene>
<dbReference type="PANTHER" id="PTHR33824">
    <property type="entry name" value="POLYKETIDE CYCLASE/DEHYDRASE AND LIPID TRANSPORT SUPERFAMILY PROTEIN"/>
    <property type="match status" value="1"/>
</dbReference>
<dbReference type="OMA" id="TRIPNWM"/>
<evidence type="ECO:0000313" key="3">
    <source>
        <dbReference type="EMBL" id="EEH60873.1"/>
    </source>
</evidence>
<dbReference type="OrthoDB" id="47798at2759"/>
<dbReference type="InterPro" id="IPR005031">
    <property type="entry name" value="COQ10_START"/>
</dbReference>
<dbReference type="InterPro" id="IPR047137">
    <property type="entry name" value="ORF3"/>
</dbReference>
<dbReference type="PANTHER" id="PTHR33824:SF7">
    <property type="entry name" value="POLYKETIDE CYCLASE_DEHYDRASE AND LIPID TRANSPORT SUPERFAMILY PROTEIN"/>
    <property type="match status" value="1"/>
</dbReference>
<dbReference type="InterPro" id="IPR023393">
    <property type="entry name" value="START-like_dom_sf"/>
</dbReference>
<protein>
    <submittedName>
        <fullName evidence="3">Predicted protein</fullName>
    </submittedName>
</protein>
<dbReference type="AlphaFoldDB" id="C1MI76"/>
<feature type="compositionally biased region" description="Low complexity" evidence="1">
    <location>
        <begin position="24"/>
        <end position="41"/>
    </location>
</feature>
<dbReference type="Pfam" id="PF03364">
    <property type="entry name" value="Polyketide_cyc"/>
    <property type="match status" value="1"/>
</dbReference>
<dbReference type="RefSeq" id="XP_003055621.1">
    <property type="nucleotide sequence ID" value="XM_003055575.1"/>
</dbReference>
<evidence type="ECO:0000259" key="2">
    <source>
        <dbReference type="Pfam" id="PF03364"/>
    </source>
</evidence>
<accession>C1MI76</accession>
<name>C1MI76_MICPC</name>
<dbReference type="CDD" id="cd07817">
    <property type="entry name" value="SRPBCC_8"/>
    <property type="match status" value="1"/>
</dbReference>
<dbReference type="Gene3D" id="3.30.530.20">
    <property type="match status" value="1"/>
</dbReference>
<proteinExistence type="predicted"/>
<reference evidence="3 4" key="1">
    <citation type="journal article" date="2009" name="Science">
        <title>Green evolution and dynamic adaptations revealed by genomes of the marine picoeukaryotes Micromonas.</title>
        <authorList>
            <person name="Worden A.Z."/>
            <person name="Lee J.H."/>
            <person name="Mock T."/>
            <person name="Rouze P."/>
            <person name="Simmons M.P."/>
            <person name="Aerts A.L."/>
            <person name="Allen A.E."/>
            <person name="Cuvelier M.L."/>
            <person name="Derelle E."/>
            <person name="Everett M.V."/>
            <person name="Foulon E."/>
            <person name="Grimwood J."/>
            <person name="Gundlach H."/>
            <person name="Henrissat B."/>
            <person name="Napoli C."/>
            <person name="McDonald S.M."/>
            <person name="Parker M.S."/>
            <person name="Rombauts S."/>
            <person name="Salamov A."/>
            <person name="Von Dassow P."/>
            <person name="Badger J.H."/>
            <person name="Coutinho P.M."/>
            <person name="Demir E."/>
            <person name="Dubchak I."/>
            <person name="Gentemann C."/>
            <person name="Eikrem W."/>
            <person name="Gready J.E."/>
            <person name="John U."/>
            <person name="Lanier W."/>
            <person name="Lindquist E.A."/>
            <person name="Lucas S."/>
            <person name="Mayer K.F."/>
            <person name="Moreau H."/>
            <person name="Not F."/>
            <person name="Otillar R."/>
            <person name="Panaud O."/>
            <person name="Pangilinan J."/>
            <person name="Paulsen I."/>
            <person name="Piegu B."/>
            <person name="Poliakov A."/>
            <person name="Robbens S."/>
            <person name="Schmutz J."/>
            <person name="Toulza E."/>
            <person name="Wyss T."/>
            <person name="Zelensky A."/>
            <person name="Zhou K."/>
            <person name="Armbrust E.V."/>
            <person name="Bhattacharya D."/>
            <person name="Goodenough U.W."/>
            <person name="Van de Peer Y."/>
            <person name="Grigoriev I.V."/>
        </authorList>
    </citation>
    <scope>NUCLEOTIDE SEQUENCE [LARGE SCALE GENOMIC DNA]</scope>
    <source>
        <strain evidence="3 4">CCMP1545</strain>
    </source>
</reference>
<keyword evidence="4" id="KW-1185">Reference proteome</keyword>
<dbReference type="Proteomes" id="UP000001876">
    <property type="component" value="Unassembled WGS sequence"/>
</dbReference>
<dbReference type="GeneID" id="9680940"/>